<evidence type="ECO:0000313" key="3">
    <source>
        <dbReference type="Proteomes" id="UP001457282"/>
    </source>
</evidence>
<organism evidence="2 3">
    <name type="scientific">Rubus argutus</name>
    <name type="common">Southern blackberry</name>
    <dbReference type="NCBI Taxonomy" id="59490"/>
    <lineage>
        <taxon>Eukaryota</taxon>
        <taxon>Viridiplantae</taxon>
        <taxon>Streptophyta</taxon>
        <taxon>Embryophyta</taxon>
        <taxon>Tracheophyta</taxon>
        <taxon>Spermatophyta</taxon>
        <taxon>Magnoliopsida</taxon>
        <taxon>eudicotyledons</taxon>
        <taxon>Gunneridae</taxon>
        <taxon>Pentapetalae</taxon>
        <taxon>rosids</taxon>
        <taxon>fabids</taxon>
        <taxon>Rosales</taxon>
        <taxon>Rosaceae</taxon>
        <taxon>Rosoideae</taxon>
        <taxon>Rosoideae incertae sedis</taxon>
        <taxon>Rubus</taxon>
    </lineage>
</organism>
<evidence type="ECO:0000313" key="2">
    <source>
        <dbReference type="EMBL" id="KAK9942299.1"/>
    </source>
</evidence>
<sequence length="284" mass="31677">MKANQDRAHVPPLQIHKSPKSSTKFPAAPHGLTINQTPNPKSPPPSVKPSITTSQQFTSPFSHHSLATITTSIQHKNHQIYHYSQHPAMAAMQINAKLSRLLVIFNSHEFCNHHRSITASQSHSSQALPPFNQRRHARHTAAHHRSQPSRGSHPTRAAGFQIRLHSSSDQPPHRELHWTAPRAAAPHRRDYLQAASDPRSARAVLRSPIHRRHHRAQSSFLRVPIHVEPMLAFATPSLASPDRVLSRTATTITTATGVDPFHGSTSLTEERKKEKTGKGDQHEE</sequence>
<dbReference type="Proteomes" id="UP001457282">
    <property type="component" value="Unassembled WGS sequence"/>
</dbReference>
<feature type="region of interest" description="Disordered" evidence="1">
    <location>
        <begin position="255"/>
        <end position="284"/>
    </location>
</feature>
<protein>
    <submittedName>
        <fullName evidence="2">Uncharacterized protein</fullName>
    </submittedName>
</protein>
<comment type="caution">
    <text evidence="2">The sequence shown here is derived from an EMBL/GenBank/DDBJ whole genome shotgun (WGS) entry which is preliminary data.</text>
</comment>
<accession>A0AAW1Y2A6</accession>
<keyword evidence="3" id="KW-1185">Reference proteome</keyword>
<feature type="region of interest" description="Disordered" evidence="1">
    <location>
        <begin position="1"/>
        <end position="57"/>
    </location>
</feature>
<dbReference type="AlphaFoldDB" id="A0AAW1Y2A6"/>
<feature type="compositionally biased region" description="Basic and acidic residues" evidence="1">
    <location>
        <begin position="268"/>
        <end position="284"/>
    </location>
</feature>
<feature type="compositionally biased region" description="Basic residues" evidence="1">
    <location>
        <begin position="133"/>
        <end position="147"/>
    </location>
</feature>
<proteinExistence type="predicted"/>
<dbReference type="EMBL" id="JBEDUW010000002">
    <property type="protein sequence ID" value="KAK9942299.1"/>
    <property type="molecule type" value="Genomic_DNA"/>
</dbReference>
<name>A0AAW1Y2A6_RUBAR</name>
<evidence type="ECO:0000256" key="1">
    <source>
        <dbReference type="SAM" id="MobiDB-lite"/>
    </source>
</evidence>
<reference evidence="2 3" key="1">
    <citation type="journal article" date="2023" name="G3 (Bethesda)">
        <title>A chromosome-length genome assembly and annotation of blackberry (Rubus argutus, cv. 'Hillquist').</title>
        <authorList>
            <person name="Bruna T."/>
            <person name="Aryal R."/>
            <person name="Dudchenko O."/>
            <person name="Sargent D.J."/>
            <person name="Mead D."/>
            <person name="Buti M."/>
            <person name="Cavallini A."/>
            <person name="Hytonen T."/>
            <person name="Andres J."/>
            <person name="Pham M."/>
            <person name="Weisz D."/>
            <person name="Mascagni F."/>
            <person name="Usai G."/>
            <person name="Natali L."/>
            <person name="Bassil N."/>
            <person name="Fernandez G.E."/>
            <person name="Lomsadze A."/>
            <person name="Armour M."/>
            <person name="Olukolu B."/>
            <person name="Poorten T."/>
            <person name="Britton C."/>
            <person name="Davik J."/>
            <person name="Ashrafi H."/>
            <person name="Aiden E.L."/>
            <person name="Borodovsky M."/>
            <person name="Worthington M."/>
        </authorList>
    </citation>
    <scope>NUCLEOTIDE SEQUENCE [LARGE SCALE GENOMIC DNA]</scope>
    <source>
        <strain evidence="2">PI 553951</strain>
    </source>
</reference>
<gene>
    <name evidence="2" type="ORF">M0R45_007972</name>
</gene>
<feature type="region of interest" description="Disordered" evidence="1">
    <location>
        <begin position="117"/>
        <end position="156"/>
    </location>
</feature>
<feature type="compositionally biased region" description="Polar residues" evidence="1">
    <location>
        <begin position="117"/>
        <end position="127"/>
    </location>
</feature>